<sequence length="617" mass="67473">MVILYLTLRFTILLSKGSAQKLDVMKLNFLRSIGFFISACMVGFAQGPKVHSHNDYKQPLPFYGAFAADVQSLEVDVFLVEGVLMVAHESGEVTKTATLERLYLQPLKEMVERGMLADRTLQVLIDIKTDAVPTLNALVNSLRNYPMITDHEHITLVVSGNRPPLATYVDYPEFILFDHQSTVPVTNAAVMEKIAMVSLSFRQFSEWNGKGRLTAADLNKVSGVIAKAHAMNKPFRFWATPDSKTAWKAFTDLGVDVINTDMPYECVSYVRTLNNRVVRNTVFSEVYTPSYSTDAIDKAPKNVILLIGDGNGLTQISSATLANGGALTLTQLKQIGFLTTRSADDFTTDSAAAGTAIATGQKTNNRAIGTDKDGNPIPNLTEILVDKGFATGVISTDGITGATPSSFYGHRTDRDMEEGLAQDLMASKLHLFIAQRSDEVKAIETSGFQMINTIEALGGSTYDRVGAWMDYSANTPLPQHVEKLATATKNGIAFLQRKNTPFFLMAEGAKIDSYGHVNDIGGVIAESISFDKAITEAIKFADKDKNTLVIITADHETGGLTIPQGNMDRHEVEADFTTHDHTATMVPIFAYGPMSHEFQGVYANNEVFHKILKVLGL</sequence>
<evidence type="ECO:0000313" key="3">
    <source>
        <dbReference type="EMBL" id="SNR30223.1"/>
    </source>
</evidence>
<evidence type="ECO:0000256" key="1">
    <source>
        <dbReference type="ARBA" id="ARBA00022553"/>
    </source>
</evidence>
<dbReference type="SUPFAM" id="SSF53649">
    <property type="entry name" value="Alkaline phosphatase-like"/>
    <property type="match status" value="1"/>
</dbReference>
<evidence type="ECO:0000256" key="2">
    <source>
        <dbReference type="RuleBase" id="RU003946"/>
    </source>
</evidence>
<proteinExistence type="inferred from homology"/>
<evidence type="ECO:0000313" key="4">
    <source>
        <dbReference type="Proteomes" id="UP000198337"/>
    </source>
</evidence>
<dbReference type="Pfam" id="PF00245">
    <property type="entry name" value="Alk_phosphatase"/>
    <property type="match status" value="3"/>
</dbReference>
<dbReference type="Proteomes" id="UP000198337">
    <property type="component" value="Unassembled WGS sequence"/>
</dbReference>
<dbReference type="PANTHER" id="PTHR11596:SF5">
    <property type="entry name" value="ALKALINE PHOSPHATASE"/>
    <property type="match status" value="1"/>
</dbReference>
<gene>
    <name evidence="3" type="ORF">SAMN04488009_1045</name>
</gene>
<dbReference type="CDD" id="cd16012">
    <property type="entry name" value="ALP"/>
    <property type="match status" value="1"/>
</dbReference>
<dbReference type="Gene3D" id="3.20.20.190">
    <property type="entry name" value="Phosphatidylinositol (PI) phosphodiesterase"/>
    <property type="match status" value="1"/>
</dbReference>
<dbReference type="InterPro" id="IPR017946">
    <property type="entry name" value="PLC-like_Pdiesterase_TIM-brl"/>
</dbReference>
<dbReference type="SUPFAM" id="SSF51695">
    <property type="entry name" value="PLC-like phosphodiesterases"/>
    <property type="match status" value="1"/>
</dbReference>
<comment type="caution">
    <text evidence="3">The sequence shown here is derived from an EMBL/GenBank/DDBJ whole genome shotgun (WGS) entry which is preliminary data.</text>
</comment>
<keyword evidence="4" id="KW-1185">Reference proteome</keyword>
<dbReference type="Gene3D" id="3.40.720.10">
    <property type="entry name" value="Alkaline Phosphatase, subunit A"/>
    <property type="match status" value="1"/>
</dbReference>
<dbReference type="Pfam" id="PF13653">
    <property type="entry name" value="GDPD_2"/>
    <property type="match status" value="1"/>
</dbReference>
<keyword evidence="1" id="KW-0597">Phosphoprotein</keyword>
<dbReference type="InterPro" id="IPR017850">
    <property type="entry name" value="Alkaline_phosphatase_core_sf"/>
</dbReference>
<comment type="similarity">
    <text evidence="2">Belongs to the alkaline phosphatase family.</text>
</comment>
<dbReference type="PRINTS" id="PR00113">
    <property type="entry name" value="ALKPHPHTASE"/>
</dbReference>
<dbReference type="EMBL" id="FZNV01000001">
    <property type="protein sequence ID" value="SNR30223.1"/>
    <property type="molecule type" value="Genomic_DNA"/>
</dbReference>
<organism evidence="3 4">
    <name type="scientific">Maribacter sedimenticola</name>
    <dbReference type="NCBI Taxonomy" id="228956"/>
    <lineage>
        <taxon>Bacteria</taxon>
        <taxon>Pseudomonadati</taxon>
        <taxon>Bacteroidota</taxon>
        <taxon>Flavobacteriia</taxon>
        <taxon>Flavobacteriales</taxon>
        <taxon>Flavobacteriaceae</taxon>
        <taxon>Maribacter</taxon>
    </lineage>
</organism>
<accession>A0ABY1SE26</accession>
<protein>
    <submittedName>
        <fullName evidence="3">Alkaline phosphatase</fullName>
    </submittedName>
</protein>
<dbReference type="PANTHER" id="PTHR11596">
    <property type="entry name" value="ALKALINE PHOSPHATASE"/>
    <property type="match status" value="1"/>
</dbReference>
<dbReference type="SMART" id="SM00098">
    <property type="entry name" value="alkPPc"/>
    <property type="match status" value="1"/>
</dbReference>
<dbReference type="InterPro" id="IPR001952">
    <property type="entry name" value="Alkaline_phosphatase"/>
</dbReference>
<name>A0ABY1SE26_9FLAO</name>
<reference evidence="3 4" key="1">
    <citation type="submission" date="2017-06" db="EMBL/GenBank/DDBJ databases">
        <authorList>
            <person name="Varghese N."/>
            <person name="Submissions S."/>
        </authorList>
    </citation>
    <scope>NUCLEOTIDE SEQUENCE [LARGE SCALE GENOMIC DNA]</scope>
    <source>
        <strain evidence="3 4">DSM 19840</strain>
    </source>
</reference>